<protein>
    <submittedName>
        <fullName evidence="3">Uncharacterized protein</fullName>
    </submittedName>
</protein>
<reference evidence="3 4" key="1">
    <citation type="submission" date="2010-10" db="EMBL/GenBank/DDBJ databases">
        <title>Complete sequence of Frankia sp. EuI1c.</title>
        <authorList>
            <consortium name="US DOE Joint Genome Institute"/>
            <person name="Lucas S."/>
            <person name="Copeland A."/>
            <person name="Lapidus A."/>
            <person name="Cheng J.-F."/>
            <person name="Bruce D."/>
            <person name="Goodwin L."/>
            <person name="Pitluck S."/>
            <person name="Chertkov O."/>
            <person name="Detter J.C."/>
            <person name="Han C."/>
            <person name="Tapia R."/>
            <person name="Land M."/>
            <person name="Hauser L."/>
            <person name="Jeffries C."/>
            <person name="Kyrpides N."/>
            <person name="Ivanova N."/>
            <person name="Mikhailova N."/>
            <person name="Beauchemin N."/>
            <person name="Sen A."/>
            <person name="Sur S.A."/>
            <person name="Gtari M."/>
            <person name="Wall L."/>
            <person name="Tisa L."/>
            <person name="Woyke T."/>
        </authorList>
    </citation>
    <scope>NUCLEOTIDE SEQUENCE [LARGE SCALE GENOMIC DNA]</scope>
    <source>
        <strain evidence="4">DSM 45817 / CECT 9037 / EuI1c</strain>
    </source>
</reference>
<dbReference type="Pfam" id="PF07362">
    <property type="entry name" value="CcdA"/>
    <property type="match status" value="1"/>
</dbReference>
<evidence type="ECO:0000313" key="4">
    <source>
        <dbReference type="Proteomes" id="UP000002484"/>
    </source>
</evidence>
<sequence>MIVRDTYGLTMARVTITVPDELLARATAAGLNVSHVTAVALVEELERQAKRAELDAYLAELENELGPVPPDEAAEARDWVIRLTAHTS</sequence>
<feature type="coiled-coil region" evidence="2">
    <location>
        <begin position="35"/>
        <end position="62"/>
    </location>
</feature>
<name>E3J8W1_PSEI1</name>
<keyword evidence="1" id="KW-1277">Toxin-antitoxin system</keyword>
<dbReference type="InterPro" id="IPR009956">
    <property type="entry name" value="Post-segregation_anti-tox_CcdA"/>
</dbReference>
<dbReference type="InParanoid" id="E3J8W1"/>
<accession>E3J8W1</accession>
<dbReference type="HOGENOM" id="CLU_2507856_0_0_11"/>
<dbReference type="Proteomes" id="UP000002484">
    <property type="component" value="Chromosome"/>
</dbReference>
<evidence type="ECO:0000256" key="1">
    <source>
        <dbReference type="ARBA" id="ARBA00022649"/>
    </source>
</evidence>
<dbReference type="AlphaFoldDB" id="E3J8W1"/>
<evidence type="ECO:0000256" key="2">
    <source>
        <dbReference type="SAM" id="Coils"/>
    </source>
</evidence>
<keyword evidence="2" id="KW-0175">Coiled coil</keyword>
<dbReference type="EMBL" id="CP002299">
    <property type="protein sequence ID" value="ADP79694.1"/>
    <property type="molecule type" value="Genomic_DNA"/>
</dbReference>
<proteinExistence type="predicted"/>
<gene>
    <name evidence="3" type="ordered locus">FraEuI1c_1636</name>
</gene>
<organism evidence="3 4">
    <name type="scientific">Pseudofrankia inefficax (strain DSM 45817 / CECT 9037 / DDB 130130 / EuI1c)</name>
    <name type="common">Frankia inefficax</name>
    <dbReference type="NCBI Taxonomy" id="298654"/>
    <lineage>
        <taxon>Bacteria</taxon>
        <taxon>Bacillati</taxon>
        <taxon>Actinomycetota</taxon>
        <taxon>Actinomycetes</taxon>
        <taxon>Frankiales</taxon>
        <taxon>Frankiaceae</taxon>
        <taxon>Pseudofrankia</taxon>
    </lineage>
</organism>
<dbReference type="KEGG" id="fri:FraEuI1c_1636"/>
<keyword evidence="4" id="KW-1185">Reference proteome</keyword>
<evidence type="ECO:0000313" key="3">
    <source>
        <dbReference type="EMBL" id="ADP79694.1"/>
    </source>
</evidence>